<evidence type="ECO:0000256" key="4">
    <source>
        <dbReference type="ARBA" id="ARBA00022679"/>
    </source>
</evidence>
<dbReference type="SMART" id="SM00388">
    <property type="entry name" value="HisKA"/>
    <property type="match status" value="1"/>
</dbReference>
<dbReference type="PANTHER" id="PTHR43547">
    <property type="entry name" value="TWO-COMPONENT HISTIDINE KINASE"/>
    <property type="match status" value="1"/>
</dbReference>
<dbReference type="RefSeq" id="WP_248479906.1">
    <property type="nucleotide sequence ID" value="NZ_JALPRF010000007.1"/>
</dbReference>
<dbReference type="Gene3D" id="3.30.450.40">
    <property type="match status" value="1"/>
</dbReference>
<protein>
    <recommendedName>
        <fullName evidence="2">histidine kinase</fullName>
        <ecNumber evidence="2">2.7.13.3</ecNumber>
    </recommendedName>
</protein>
<dbReference type="PROSITE" id="PS50109">
    <property type="entry name" value="HIS_KIN"/>
    <property type="match status" value="1"/>
</dbReference>
<dbReference type="SMART" id="SM00065">
    <property type="entry name" value="GAF"/>
    <property type="match status" value="1"/>
</dbReference>
<keyword evidence="5" id="KW-0418">Kinase</keyword>
<dbReference type="SUPFAM" id="SSF47384">
    <property type="entry name" value="Homodimeric domain of signal transducing histidine kinase"/>
    <property type="match status" value="1"/>
</dbReference>
<dbReference type="InterPro" id="IPR004358">
    <property type="entry name" value="Sig_transdc_His_kin-like_C"/>
</dbReference>
<evidence type="ECO:0000259" key="7">
    <source>
        <dbReference type="PROSITE" id="PS50109"/>
    </source>
</evidence>
<dbReference type="Gene3D" id="1.10.287.130">
    <property type="match status" value="1"/>
</dbReference>
<dbReference type="Gene3D" id="3.40.50.2300">
    <property type="match status" value="1"/>
</dbReference>
<dbReference type="SMART" id="SM00448">
    <property type="entry name" value="REC"/>
    <property type="match status" value="1"/>
</dbReference>
<dbReference type="EC" id="2.7.13.3" evidence="2"/>
<proteinExistence type="predicted"/>
<name>A0ABT0HSN9_9BACT</name>
<dbReference type="Gene3D" id="3.30.565.10">
    <property type="entry name" value="Histidine kinase-like ATPase, C-terminal domain"/>
    <property type="match status" value="1"/>
</dbReference>
<dbReference type="CDD" id="cd00082">
    <property type="entry name" value="HisKA"/>
    <property type="match status" value="1"/>
</dbReference>
<keyword evidence="4" id="KW-0808">Transferase</keyword>
<evidence type="ECO:0000313" key="9">
    <source>
        <dbReference type="EMBL" id="MCK8495193.1"/>
    </source>
</evidence>
<dbReference type="CDD" id="cd17580">
    <property type="entry name" value="REC_2_DhkD-like"/>
    <property type="match status" value="1"/>
</dbReference>
<dbReference type="InterPro" id="IPR011006">
    <property type="entry name" value="CheY-like_superfamily"/>
</dbReference>
<organism evidence="9 10">
    <name type="scientific">Spirosoma liriopis</name>
    <dbReference type="NCBI Taxonomy" id="2937440"/>
    <lineage>
        <taxon>Bacteria</taxon>
        <taxon>Pseudomonadati</taxon>
        <taxon>Bacteroidota</taxon>
        <taxon>Cytophagia</taxon>
        <taxon>Cytophagales</taxon>
        <taxon>Cytophagaceae</taxon>
        <taxon>Spirosoma</taxon>
    </lineage>
</organism>
<sequence>MLQFSDQLRQQVTPDAVAQCALEGLIAHLRLDRSYIVSYYLDEHIALLDYQIGNDTVPPLPQRLDLSEYPEASKAILDQTLVIEDNFERQGLSETEKRNSARLGMWAMVAATLRKGENKPLWSMVAINSTPRRWRADEIQLIEDVAERTWTAVERAKAEEALKQADRRKDEFLAMLAHELRNPMSTIRSGLQILRHVDANDERSSHTVLMMNRQTDHLVRMVDDLLDVSRISRGKIELKKERVNLVEIVSQAVDSVRSLYKEQGKRLQVELPTDPIYLEGDVTRLSQVVANLLTNGARYTGDRDQVWVRLSHQRQQAILQVRDNGIGLAADQLSAIFELFVQVDISTARSKGGLGLGLTLVKRLVELHGGQVEAQSEGVGQGSTFTVHLPTLVAAAEPIPTATPPVTNPAAVKRILVIDDIADAGFTLGMLLKLKGYEAHTRTSGQSGIEAAESLQPSAILLDIGMPGMDGYETCRFIRQQAWGQALVIIALTGYGQEEDRQRSREAGFNGYLVKPVDLEALTKMLTDLLDKDPNNVGLA</sequence>
<feature type="domain" description="Histidine kinase" evidence="7">
    <location>
        <begin position="175"/>
        <end position="393"/>
    </location>
</feature>
<feature type="domain" description="Response regulatory" evidence="8">
    <location>
        <begin position="414"/>
        <end position="530"/>
    </location>
</feature>
<reference evidence="9 10" key="1">
    <citation type="submission" date="2022-04" db="EMBL/GenBank/DDBJ databases">
        <title>Spirosoma sp. strain RP8 genome sequencing and assembly.</title>
        <authorList>
            <person name="Jung Y."/>
        </authorList>
    </citation>
    <scope>NUCLEOTIDE SEQUENCE [LARGE SCALE GENOMIC DNA]</scope>
    <source>
        <strain evidence="9 10">RP8</strain>
    </source>
</reference>
<dbReference type="InterPro" id="IPR003594">
    <property type="entry name" value="HATPase_dom"/>
</dbReference>
<dbReference type="PROSITE" id="PS50110">
    <property type="entry name" value="RESPONSE_REGULATORY"/>
    <property type="match status" value="1"/>
</dbReference>
<dbReference type="Pfam" id="PF01590">
    <property type="entry name" value="GAF"/>
    <property type="match status" value="1"/>
</dbReference>
<dbReference type="Pfam" id="PF00512">
    <property type="entry name" value="HisKA"/>
    <property type="match status" value="1"/>
</dbReference>
<dbReference type="InterPro" id="IPR036890">
    <property type="entry name" value="HATPase_C_sf"/>
</dbReference>
<dbReference type="InterPro" id="IPR003018">
    <property type="entry name" value="GAF"/>
</dbReference>
<keyword evidence="10" id="KW-1185">Reference proteome</keyword>
<evidence type="ECO:0000313" key="10">
    <source>
        <dbReference type="Proteomes" id="UP001202180"/>
    </source>
</evidence>
<feature type="modified residue" description="4-aspartylphosphate" evidence="6">
    <location>
        <position position="463"/>
    </location>
</feature>
<evidence type="ECO:0000256" key="6">
    <source>
        <dbReference type="PROSITE-ProRule" id="PRU00169"/>
    </source>
</evidence>
<dbReference type="InterPro" id="IPR005467">
    <property type="entry name" value="His_kinase_dom"/>
</dbReference>
<dbReference type="Pfam" id="PF02518">
    <property type="entry name" value="HATPase_c"/>
    <property type="match status" value="1"/>
</dbReference>
<evidence type="ECO:0000256" key="2">
    <source>
        <dbReference type="ARBA" id="ARBA00012438"/>
    </source>
</evidence>
<keyword evidence="3 6" id="KW-0597">Phosphoprotein</keyword>
<dbReference type="PANTHER" id="PTHR43547:SF2">
    <property type="entry name" value="HYBRID SIGNAL TRANSDUCTION HISTIDINE KINASE C"/>
    <property type="match status" value="1"/>
</dbReference>
<gene>
    <name evidence="9" type="ORF">M0L20_25195</name>
</gene>
<dbReference type="InterPro" id="IPR003661">
    <property type="entry name" value="HisK_dim/P_dom"/>
</dbReference>
<evidence type="ECO:0000256" key="5">
    <source>
        <dbReference type="ARBA" id="ARBA00022777"/>
    </source>
</evidence>
<dbReference type="Pfam" id="PF00072">
    <property type="entry name" value="Response_reg"/>
    <property type="match status" value="1"/>
</dbReference>
<dbReference type="GO" id="GO:0005524">
    <property type="term" value="F:ATP binding"/>
    <property type="evidence" value="ECO:0007669"/>
    <property type="project" value="UniProtKB-KW"/>
</dbReference>
<keyword evidence="9" id="KW-0547">Nucleotide-binding</keyword>
<dbReference type="PRINTS" id="PR00344">
    <property type="entry name" value="BCTRLSENSOR"/>
</dbReference>
<dbReference type="SUPFAM" id="SSF52172">
    <property type="entry name" value="CheY-like"/>
    <property type="match status" value="1"/>
</dbReference>
<keyword evidence="9" id="KW-0067">ATP-binding</keyword>
<dbReference type="SMART" id="SM00387">
    <property type="entry name" value="HATPase_c"/>
    <property type="match status" value="1"/>
</dbReference>
<comment type="caution">
    <text evidence="9">The sequence shown here is derived from an EMBL/GenBank/DDBJ whole genome shotgun (WGS) entry which is preliminary data.</text>
</comment>
<dbReference type="SUPFAM" id="SSF55874">
    <property type="entry name" value="ATPase domain of HSP90 chaperone/DNA topoisomerase II/histidine kinase"/>
    <property type="match status" value="1"/>
</dbReference>
<dbReference type="Proteomes" id="UP001202180">
    <property type="component" value="Unassembled WGS sequence"/>
</dbReference>
<evidence type="ECO:0000259" key="8">
    <source>
        <dbReference type="PROSITE" id="PS50110"/>
    </source>
</evidence>
<dbReference type="InterPro" id="IPR001789">
    <property type="entry name" value="Sig_transdc_resp-reg_receiver"/>
</dbReference>
<evidence type="ECO:0000256" key="3">
    <source>
        <dbReference type="ARBA" id="ARBA00022553"/>
    </source>
</evidence>
<dbReference type="InterPro" id="IPR036097">
    <property type="entry name" value="HisK_dim/P_sf"/>
</dbReference>
<accession>A0ABT0HSN9</accession>
<dbReference type="EMBL" id="JALPRF010000007">
    <property type="protein sequence ID" value="MCK8495193.1"/>
    <property type="molecule type" value="Genomic_DNA"/>
</dbReference>
<evidence type="ECO:0000256" key="1">
    <source>
        <dbReference type="ARBA" id="ARBA00000085"/>
    </source>
</evidence>
<dbReference type="InterPro" id="IPR029016">
    <property type="entry name" value="GAF-like_dom_sf"/>
</dbReference>
<dbReference type="SUPFAM" id="SSF55781">
    <property type="entry name" value="GAF domain-like"/>
    <property type="match status" value="1"/>
</dbReference>
<comment type="catalytic activity">
    <reaction evidence="1">
        <text>ATP + protein L-histidine = ADP + protein N-phospho-L-histidine.</text>
        <dbReference type="EC" id="2.7.13.3"/>
    </reaction>
</comment>